<sequence>MVWGFDGKAWWAKGLVGRGERVSLLLLPRSRRRSYDTGVLFFSLSLWPFFFFFPNFVRPDTF</sequence>
<dbReference type="Proteomes" id="UP000799766">
    <property type="component" value="Unassembled WGS sequence"/>
</dbReference>
<protein>
    <submittedName>
        <fullName evidence="2">Uncharacterized protein</fullName>
    </submittedName>
</protein>
<keyword evidence="1" id="KW-0472">Membrane</keyword>
<keyword evidence="3" id="KW-1185">Reference proteome</keyword>
<gene>
    <name evidence="2" type="ORF">BDY21DRAFT_413858</name>
</gene>
<organism evidence="2 3">
    <name type="scientific">Lineolata rhizophorae</name>
    <dbReference type="NCBI Taxonomy" id="578093"/>
    <lineage>
        <taxon>Eukaryota</taxon>
        <taxon>Fungi</taxon>
        <taxon>Dikarya</taxon>
        <taxon>Ascomycota</taxon>
        <taxon>Pezizomycotina</taxon>
        <taxon>Dothideomycetes</taxon>
        <taxon>Dothideomycetes incertae sedis</taxon>
        <taxon>Lineolatales</taxon>
        <taxon>Lineolataceae</taxon>
        <taxon>Lineolata</taxon>
    </lineage>
</organism>
<dbReference type="OrthoDB" id="20689at2759"/>
<evidence type="ECO:0000313" key="3">
    <source>
        <dbReference type="Proteomes" id="UP000799766"/>
    </source>
</evidence>
<reference evidence="2" key="1">
    <citation type="journal article" date="2020" name="Stud. Mycol.">
        <title>101 Dothideomycetes genomes: a test case for predicting lifestyles and emergence of pathogens.</title>
        <authorList>
            <person name="Haridas S."/>
            <person name="Albert R."/>
            <person name="Binder M."/>
            <person name="Bloem J."/>
            <person name="Labutti K."/>
            <person name="Salamov A."/>
            <person name="Andreopoulos B."/>
            <person name="Baker S."/>
            <person name="Barry K."/>
            <person name="Bills G."/>
            <person name="Bluhm B."/>
            <person name="Cannon C."/>
            <person name="Castanera R."/>
            <person name="Culley D."/>
            <person name="Daum C."/>
            <person name="Ezra D."/>
            <person name="Gonzalez J."/>
            <person name="Henrissat B."/>
            <person name="Kuo A."/>
            <person name="Liang C."/>
            <person name="Lipzen A."/>
            <person name="Lutzoni F."/>
            <person name="Magnuson J."/>
            <person name="Mondo S."/>
            <person name="Nolan M."/>
            <person name="Ohm R."/>
            <person name="Pangilinan J."/>
            <person name="Park H.-J."/>
            <person name="Ramirez L."/>
            <person name="Alfaro M."/>
            <person name="Sun H."/>
            <person name="Tritt A."/>
            <person name="Yoshinaga Y."/>
            <person name="Zwiers L.-H."/>
            <person name="Turgeon B."/>
            <person name="Goodwin S."/>
            <person name="Spatafora J."/>
            <person name="Crous P."/>
            <person name="Grigoriev I."/>
        </authorList>
    </citation>
    <scope>NUCLEOTIDE SEQUENCE</scope>
    <source>
        <strain evidence="2">ATCC 16933</strain>
    </source>
</reference>
<proteinExistence type="predicted"/>
<evidence type="ECO:0000313" key="2">
    <source>
        <dbReference type="EMBL" id="KAF2460137.1"/>
    </source>
</evidence>
<dbReference type="AlphaFoldDB" id="A0A6A6P8J4"/>
<keyword evidence="1" id="KW-1133">Transmembrane helix</keyword>
<evidence type="ECO:0000256" key="1">
    <source>
        <dbReference type="SAM" id="Phobius"/>
    </source>
</evidence>
<accession>A0A6A6P8J4</accession>
<name>A0A6A6P8J4_9PEZI</name>
<dbReference type="EMBL" id="MU001674">
    <property type="protein sequence ID" value="KAF2460137.1"/>
    <property type="molecule type" value="Genomic_DNA"/>
</dbReference>
<feature type="non-terminal residue" evidence="2">
    <location>
        <position position="62"/>
    </location>
</feature>
<keyword evidence="1" id="KW-0812">Transmembrane</keyword>
<feature type="transmembrane region" description="Helical" evidence="1">
    <location>
        <begin position="39"/>
        <end position="57"/>
    </location>
</feature>